<dbReference type="PANTHER" id="PTHR35789">
    <property type="entry name" value="SPORE GERMINATION PROTEIN B3"/>
    <property type="match status" value="1"/>
</dbReference>
<evidence type="ECO:0000313" key="10">
    <source>
        <dbReference type="EMBL" id="EFM09240.1"/>
    </source>
</evidence>
<keyword evidence="3" id="KW-0309">Germination</keyword>
<dbReference type="InterPro" id="IPR057336">
    <property type="entry name" value="GerAC_N"/>
</dbReference>
<dbReference type="PROSITE" id="PS51257">
    <property type="entry name" value="PROKAR_LIPOPROTEIN"/>
    <property type="match status" value="1"/>
</dbReference>
<dbReference type="InterPro" id="IPR038501">
    <property type="entry name" value="Spore_GerAC_C_sf"/>
</dbReference>
<feature type="domain" description="Spore germination protein N-terminal" evidence="9">
    <location>
        <begin position="26"/>
        <end position="196"/>
    </location>
</feature>
<evidence type="ECO:0000259" key="8">
    <source>
        <dbReference type="Pfam" id="PF05504"/>
    </source>
</evidence>
<gene>
    <name evidence="10" type="ORF">PaecuDRAFT_3777</name>
</gene>
<dbReference type="RefSeq" id="WP_006039763.1">
    <property type="nucleotide sequence ID" value="NZ_AEDD01000011.1"/>
</dbReference>
<evidence type="ECO:0000256" key="1">
    <source>
        <dbReference type="ARBA" id="ARBA00004635"/>
    </source>
</evidence>
<dbReference type="PANTHER" id="PTHR35789:SF1">
    <property type="entry name" value="SPORE GERMINATION PROTEIN B3"/>
    <property type="match status" value="1"/>
</dbReference>
<dbReference type="Pfam" id="PF25198">
    <property type="entry name" value="Spore_GerAC_N"/>
    <property type="match status" value="1"/>
</dbReference>
<comment type="similarity">
    <text evidence="2">Belongs to the GerABKC lipoprotein family.</text>
</comment>
<comment type="subcellular location">
    <subcellularLocation>
        <location evidence="1">Membrane</location>
        <topology evidence="1">Lipid-anchor</topology>
    </subcellularLocation>
</comment>
<keyword evidence="5" id="KW-0472">Membrane</keyword>
<dbReference type="OrthoDB" id="2433998at2"/>
<dbReference type="AlphaFoldDB" id="E0IDN6"/>
<keyword evidence="7" id="KW-0449">Lipoprotein</keyword>
<dbReference type="STRING" id="717606.PaecuDRAFT_3777"/>
<evidence type="ECO:0000256" key="5">
    <source>
        <dbReference type="ARBA" id="ARBA00023136"/>
    </source>
</evidence>
<evidence type="ECO:0000256" key="7">
    <source>
        <dbReference type="ARBA" id="ARBA00023288"/>
    </source>
</evidence>
<evidence type="ECO:0000259" key="9">
    <source>
        <dbReference type="Pfam" id="PF25198"/>
    </source>
</evidence>
<evidence type="ECO:0000256" key="2">
    <source>
        <dbReference type="ARBA" id="ARBA00007886"/>
    </source>
</evidence>
<evidence type="ECO:0000256" key="3">
    <source>
        <dbReference type="ARBA" id="ARBA00022544"/>
    </source>
</evidence>
<dbReference type="InterPro" id="IPR046953">
    <property type="entry name" value="Spore_GerAC-like_C"/>
</dbReference>
<keyword evidence="6" id="KW-0564">Palmitate</keyword>
<name>E0IDN6_9BACL</name>
<dbReference type="InterPro" id="IPR008844">
    <property type="entry name" value="Spore_GerAC-like"/>
</dbReference>
<evidence type="ECO:0000256" key="4">
    <source>
        <dbReference type="ARBA" id="ARBA00022729"/>
    </source>
</evidence>
<reference evidence="10 11" key="1">
    <citation type="submission" date="2010-07" db="EMBL/GenBank/DDBJ databases">
        <title>The draft genome of Paenibacillus curdlanolyticus YK9.</title>
        <authorList>
            <consortium name="US DOE Joint Genome Institute (JGI-PGF)"/>
            <person name="Lucas S."/>
            <person name="Copeland A."/>
            <person name="Lapidus A."/>
            <person name="Cheng J.-F."/>
            <person name="Bruce D."/>
            <person name="Goodwin L."/>
            <person name="Pitluck S."/>
            <person name="Land M.L."/>
            <person name="Hauser L."/>
            <person name="Chang Y.-J."/>
            <person name="Jeffries C."/>
            <person name="Anderson I.J."/>
            <person name="Johnson E."/>
            <person name="Loganathan U."/>
            <person name="Mulhopadhyay B."/>
            <person name="Kyrpides N."/>
            <person name="Woyke T.J."/>
        </authorList>
    </citation>
    <scope>NUCLEOTIDE SEQUENCE [LARGE SCALE GENOMIC DNA]</scope>
    <source>
        <strain evidence="10 11">YK9</strain>
    </source>
</reference>
<dbReference type="GO" id="GO:0016020">
    <property type="term" value="C:membrane"/>
    <property type="evidence" value="ECO:0007669"/>
    <property type="project" value="UniProtKB-SubCell"/>
</dbReference>
<dbReference type="Proteomes" id="UP000005387">
    <property type="component" value="Unassembled WGS sequence"/>
</dbReference>
<dbReference type="eggNOG" id="ENOG502ZCHB">
    <property type="taxonomic scope" value="Bacteria"/>
</dbReference>
<sequence>MIRIRLMMLAALIGLTITMLSGCGFKDIDKRFFVVSTGIDRTDNPDKPYRVTLRLAIPSPKTEPGASKSQMETIETATIAEGVRLLKAHVDKELDFGHCKVFVFGESLVRSDYAEALTWMLRRRDIQSVADVAIGRPTAHDVLYAEPPSERYPGNTLFLSFGTQGTDSPFTVQQFIFDFERRFMERGLDPLLPVIKRDQMTYMISKVAFLDKKQMKLMLTSEETQQFNQLNFKFIKSSLRADYKGEKIVAVVSSISRHYRIVESNGQATIKMKVRIKCVLEQAPRDLYNTPWGPIEKAFGEQYSAAAEALFTKIRDANVDPYGFGLRYRATHIGSDATWNRWLKLYPDAKFEVSTSVHIDGTGLIK</sequence>
<evidence type="ECO:0000313" key="11">
    <source>
        <dbReference type="Proteomes" id="UP000005387"/>
    </source>
</evidence>
<accession>E0IDN6</accession>
<dbReference type="GO" id="GO:0009847">
    <property type="term" value="P:spore germination"/>
    <property type="evidence" value="ECO:0007669"/>
    <property type="project" value="InterPro"/>
</dbReference>
<keyword evidence="4" id="KW-0732">Signal</keyword>
<keyword evidence="11" id="KW-1185">Reference proteome</keyword>
<dbReference type="Gene3D" id="3.30.300.210">
    <property type="entry name" value="Nutrient germinant receptor protein C, domain 3"/>
    <property type="match status" value="1"/>
</dbReference>
<dbReference type="EMBL" id="AEDD01000011">
    <property type="protein sequence ID" value="EFM09240.1"/>
    <property type="molecule type" value="Genomic_DNA"/>
</dbReference>
<evidence type="ECO:0000256" key="6">
    <source>
        <dbReference type="ARBA" id="ARBA00023139"/>
    </source>
</evidence>
<feature type="domain" description="Spore germination GerAC-like C-terminal" evidence="8">
    <location>
        <begin position="207"/>
        <end position="363"/>
    </location>
</feature>
<dbReference type="Pfam" id="PF05504">
    <property type="entry name" value="Spore_GerAC"/>
    <property type="match status" value="1"/>
</dbReference>
<organism evidence="10 11">
    <name type="scientific">Paenibacillus curdlanolyticus YK9</name>
    <dbReference type="NCBI Taxonomy" id="717606"/>
    <lineage>
        <taxon>Bacteria</taxon>
        <taxon>Bacillati</taxon>
        <taxon>Bacillota</taxon>
        <taxon>Bacilli</taxon>
        <taxon>Bacillales</taxon>
        <taxon>Paenibacillaceae</taxon>
        <taxon>Paenibacillus</taxon>
    </lineage>
</organism>
<protein>
    <submittedName>
        <fullName evidence="10">Germination protein, Ger(X)C family</fullName>
    </submittedName>
</protein>
<proteinExistence type="inferred from homology"/>